<dbReference type="Gene3D" id="3.40.50.150">
    <property type="entry name" value="Vaccinia Virus protein VP39"/>
    <property type="match status" value="1"/>
</dbReference>
<evidence type="ECO:0000313" key="2">
    <source>
        <dbReference type="Proteomes" id="UP000177067"/>
    </source>
</evidence>
<dbReference type="PANTHER" id="PTHR43861">
    <property type="entry name" value="TRANS-ACONITATE 2-METHYLTRANSFERASE-RELATED"/>
    <property type="match status" value="1"/>
</dbReference>
<dbReference type="Proteomes" id="UP000177067">
    <property type="component" value="Unassembled WGS sequence"/>
</dbReference>
<sequence length="254" mass="29301">MNIKEALEYSYNELSPYSDRQRWEFRNNLKNLEFFVKYVPVGSTVLDVGCGIGISMITLSKLGYKVIGLDKYIFQPNNYLSVKENGLESLSKVWQKNNVSILNEDIFNFVNTTKYDCVMNIAVLEHQKSPKKFIDSCLRNLKQGGLFFCIVPNMVDLLNRCRVMCGRSACRDLKPFFDEGDNFVGHWREYTIKELAQMAEWSGLEIIKAQNSRTSPLFNGKDKFPRNIMLAIFRLLADLVPGSRDTNTLIARYK</sequence>
<dbReference type="CDD" id="cd02440">
    <property type="entry name" value="AdoMet_MTases"/>
    <property type="match status" value="1"/>
</dbReference>
<name>A0A1F6LJE8_9BACT</name>
<gene>
    <name evidence="1" type="ORF">A2725_01185</name>
</gene>
<comment type="caution">
    <text evidence="1">The sequence shown here is derived from an EMBL/GenBank/DDBJ whole genome shotgun (WGS) entry which is preliminary data.</text>
</comment>
<evidence type="ECO:0000313" key="1">
    <source>
        <dbReference type="EMBL" id="OGH59424.1"/>
    </source>
</evidence>
<evidence type="ECO:0008006" key="3">
    <source>
        <dbReference type="Google" id="ProtNLM"/>
    </source>
</evidence>
<dbReference type="Pfam" id="PF13489">
    <property type="entry name" value="Methyltransf_23"/>
    <property type="match status" value="1"/>
</dbReference>
<dbReference type="AlphaFoldDB" id="A0A1F6LJE8"/>
<reference evidence="1 2" key="1">
    <citation type="journal article" date="2016" name="Nat. Commun.">
        <title>Thousands of microbial genomes shed light on interconnected biogeochemical processes in an aquifer system.</title>
        <authorList>
            <person name="Anantharaman K."/>
            <person name="Brown C.T."/>
            <person name="Hug L.A."/>
            <person name="Sharon I."/>
            <person name="Castelle C.J."/>
            <person name="Probst A.J."/>
            <person name="Thomas B.C."/>
            <person name="Singh A."/>
            <person name="Wilkins M.J."/>
            <person name="Karaoz U."/>
            <person name="Brodie E.L."/>
            <person name="Williams K.H."/>
            <person name="Hubbard S.S."/>
            <person name="Banfield J.F."/>
        </authorList>
    </citation>
    <scope>NUCLEOTIDE SEQUENCE [LARGE SCALE GENOMIC DNA]</scope>
</reference>
<dbReference type="InterPro" id="IPR029063">
    <property type="entry name" value="SAM-dependent_MTases_sf"/>
</dbReference>
<dbReference type="EMBL" id="MFPS01000007">
    <property type="protein sequence ID" value="OGH59424.1"/>
    <property type="molecule type" value="Genomic_DNA"/>
</dbReference>
<proteinExistence type="predicted"/>
<protein>
    <recommendedName>
        <fullName evidence="3">Methyltransferase type 11 domain-containing protein</fullName>
    </recommendedName>
</protein>
<dbReference type="SUPFAM" id="SSF53335">
    <property type="entry name" value="S-adenosyl-L-methionine-dependent methyltransferases"/>
    <property type="match status" value="1"/>
</dbReference>
<accession>A0A1F6LJE8</accession>
<organism evidence="1 2">
    <name type="scientific">Candidatus Magasanikbacteria bacterium RIFCSPHIGHO2_01_FULL_33_34</name>
    <dbReference type="NCBI Taxonomy" id="1798671"/>
    <lineage>
        <taxon>Bacteria</taxon>
        <taxon>Candidatus Magasanikiibacteriota</taxon>
    </lineage>
</organism>